<name>A0A1B0FJX7_GLOMM</name>
<dbReference type="InterPro" id="IPR004788">
    <property type="entry name" value="Ribose5P_isomerase_type_A"/>
</dbReference>
<dbReference type="AlphaFoldDB" id="A0A1B0FJX7"/>
<dbReference type="GO" id="GO:0009052">
    <property type="term" value="P:pentose-phosphate shunt, non-oxidative branch"/>
    <property type="evidence" value="ECO:0007669"/>
    <property type="project" value="InterPro"/>
</dbReference>
<protein>
    <submittedName>
        <fullName evidence="1">Uncharacterized protein</fullName>
    </submittedName>
</protein>
<evidence type="ECO:0000313" key="1">
    <source>
        <dbReference type="EnsemblMetazoa" id="GMOY004096-PA"/>
    </source>
</evidence>
<dbReference type="Proteomes" id="UP000092444">
    <property type="component" value="Unassembled WGS sequence"/>
</dbReference>
<accession>A0A1B0FJX7</accession>
<dbReference type="EnsemblMetazoa" id="GMOY004096-RA">
    <property type="protein sequence ID" value="GMOY004096-PA"/>
    <property type="gene ID" value="GMOY004096"/>
</dbReference>
<proteinExistence type="predicted"/>
<reference evidence="1" key="1">
    <citation type="submission" date="2020-05" db="UniProtKB">
        <authorList>
            <consortium name="EnsemblMetazoa"/>
        </authorList>
    </citation>
    <scope>IDENTIFICATION</scope>
    <source>
        <strain evidence="1">Yale</strain>
    </source>
</reference>
<dbReference type="VEuPathDB" id="VectorBase:GMOY004096"/>
<dbReference type="EMBL" id="CCAG010004053">
    <property type="status" value="NOT_ANNOTATED_CDS"/>
    <property type="molecule type" value="Genomic_DNA"/>
</dbReference>
<dbReference type="Gene3D" id="3.30.70.260">
    <property type="match status" value="1"/>
</dbReference>
<keyword evidence="2" id="KW-1185">Reference proteome</keyword>
<organism evidence="1 2">
    <name type="scientific">Glossina morsitans morsitans</name>
    <name type="common">Savannah tsetse fly</name>
    <dbReference type="NCBI Taxonomy" id="37546"/>
    <lineage>
        <taxon>Eukaryota</taxon>
        <taxon>Metazoa</taxon>
        <taxon>Ecdysozoa</taxon>
        <taxon>Arthropoda</taxon>
        <taxon>Hexapoda</taxon>
        <taxon>Insecta</taxon>
        <taxon>Pterygota</taxon>
        <taxon>Neoptera</taxon>
        <taxon>Endopterygota</taxon>
        <taxon>Diptera</taxon>
        <taxon>Brachycera</taxon>
        <taxon>Muscomorpha</taxon>
        <taxon>Hippoboscoidea</taxon>
        <taxon>Glossinidae</taxon>
        <taxon>Glossina</taxon>
    </lineage>
</organism>
<dbReference type="SUPFAM" id="SSF75445">
    <property type="entry name" value="D-ribose-5-phosphate isomerase (RpiA), lid domain"/>
    <property type="match status" value="1"/>
</dbReference>
<evidence type="ECO:0000313" key="2">
    <source>
        <dbReference type="Proteomes" id="UP000092444"/>
    </source>
</evidence>
<dbReference type="GO" id="GO:0004751">
    <property type="term" value="F:ribose-5-phosphate isomerase activity"/>
    <property type="evidence" value="ECO:0007669"/>
    <property type="project" value="InterPro"/>
</dbReference>
<dbReference type="Pfam" id="PF06026">
    <property type="entry name" value="Rib_5-P_isom_A"/>
    <property type="match status" value="1"/>
</dbReference>
<sequence length="192" mass="21854">MFLRLVAESFDRDFKIRRDKSTVGVLPTDEQLACEPEPDVRVDVMELAIEVLVSEERVRKCFGDSLKLRMAVAKAGPCVTDSDNFIWDLEFANENMRAIARLLLDRDEKILACVTRFGVMIPHSEERMHSVCACSRRGVLFTAWVLLRSPALMVSNDHHGHDGSDGDHYICVVVDVFPPLANDRLEYFIQRS</sequence>